<feature type="domain" description="Vacuolar sorting protein Vps3844 C-terminal" evidence="4">
    <location>
        <begin position="255"/>
        <end position="351"/>
    </location>
</feature>
<accession>A0A0C9T808</accession>
<feature type="region of interest" description="Disordered" evidence="1">
    <location>
        <begin position="227"/>
        <end position="246"/>
    </location>
</feature>
<evidence type="ECO:0000256" key="1">
    <source>
        <dbReference type="SAM" id="MobiDB-lite"/>
    </source>
</evidence>
<dbReference type="AlphaFoldDB" id="A0A0C9T808"/>
<feature type="chain" id="PRO_5002213543" description="Vacuolar sorting protein Vps3844 C-terminal domain-containing protein" evidence="3">
    <location>
        <begin position="17"/>
        <end position="361"/>
    </location>
</feature>
<organism evidence="5 6">
    <name type="scientific">Paxillus involutus ATCC 200175</name>
    <dbReference type="NCBI Taxonomy" id="664439"/>
    <lineage>
        <taxon>Eukaryota</taxon>
        <taxon>Fungi</taxon>
        <taxon>Dikarya</taxon>
        <taxon>Basidiomycota</taxon>
        <taxon>Agaricomycotina</taxon>
        <taxon>Agaricomycetes</taxon>
        <taxon>Agaricomycetidae</taxon>
        <taxon>Boletales</taxon>
        <taxon>Paxilineae</taxon>
        <taxon>Paxillaceae</taxon>
        <taxon>Paxillus</taxon>
    </lineage>
</organism>
<feature type="signal peptide" evidence="3">
    <location>
        <begin position="1"/>
        <end position="16"/>
    </location>
</feature>
<proteinExistence type="predicted"/>
<dbReference type="OrthoDB" id="5583277at2759"/>
<sequence>MRGLLTSLLFFSLSQAAHVYISPPESFPSRLSPQQAHLVLTAHLGLEQFEVVSQAGRLNDLFKERDFVGKGDQSALLLLIDEAHAREVIPSTFKSSFSIAESKSDFLTSFVKTCNQRASHAYSYVLAEPSIPPQGVPRILDTFSSPIPANEAFFAEMSTIVNYLDSTQTDRFAGLELTAIPQLAASFGRSSEQYKLATGTLRAAIDAALVDKSIRLALVTYTPTTQKRSPQLAEQSPLPPKVAQSPRPMAQLSSCLTSELACTNTTNGCSGHGACVSTTRVGQECFVCACTTTISASGKVQNWAGEMCERKDVSGPFVLITGTVITLILLMGGSVSLLYSIGGHEIPSILTGGVAGGIRRE</sequence>
<dbReference type="InterPro" id="IPR053065">
    <property type="entry name" value="Archenteron_Induction-Rel"/>
</dbReference>
<name>A0A0C9T808_PAXIN</name>
<evidence type="ECO:0000259" key="4">
    <source>
        <dbReference type="Pfam" id="PF12955"/>
    </source>
</evidence>
<dbReference type="GO" id="GO:0005783">
    <property type="term" value="C:endoplasmic reticulum"/>
    <property type="evidence" value="ECO:0007669"/>
    <property type="project" value="TreeGrafter"/>
</dbReference>
<evidence type="ECO:0000313" key="6">
    <source>
        <dbReference type="Proteomes" id="UP000053647"/>
    </source>
</evidence>
<evidence type="ECO:0000313" key="5">
    <source>
        <dbReference type="EMBL" id="KIJ11805.1"/>
    </source>
</evidence>
<reference evidence="5 6" key="1">
    <citation type="submission" date="2014-06" db="EMBL/GenBank/DDBJ databases">
        <authorList>
            <consortium name="DOE Joint Genome Institute"/>
            <person name="Kuo A."/>
            <person name="Kohler A."/>
            <person name="Nagy L.G."/>
            <person name="Floudas D."/>
            <person name="Copeland A."/>
            <person name="Barry K.W."/>
            <person name="Cichocki N."/>
            <person name="Veneault-Fourrey C."/>
            <person name="LaButti K."/>
            <person name="Lindquist E.A."/>
            <person name="Lipzen A."/>
            <person name="Lundell T."/>
            <person name="Morin E."/>
            <person name="Murat C."/>
            <person name="Sun H."/>
            <person name="Tunlid A."/>
            <person name="Henrissat B."/>
            <person name="Grigoriev I.V."/>
            <person name="Hibbett D.S."/>
            <person name="Martin F."/>
            <person name="Nordberg H.P."/>
            <person name="Cantor M.N."/>
            <person name="Hua S.X."/>
        </authorList>
    </citation>
    <scope>NUCLEOTIDE SEQUENCE [LARGE SCALE GENOMIC DNA]</scope>
    <source>
        <strain evidence="5 6">ATCC 200175</strain>
    </source>
</reference>
<dbReference type="PANTHER" id="PTHR36853:SF1">
    <property type="entry name" value="DUF3844 DOMAIN-CONTAINING PROTEIN"/>
    <property type="match status" value="1"/>
</dbReference>
<dbReference type="EMBL" id="KN819373">
    <property type="protein sequence ID" value="KIJ11805.1"/>
    <property type="molecule type" value="Genomic_DNA"/>
</dbReference>
<feature type="transmembrane region" description="Helical" evidence="2">
    <location>
        <begin position="317"/>
        <end position="339"/>
    </location>
</feature>
<evidence type="ECO:0000256" key="2">
    <source>
        <dbReference type="SAM" id="Phobius"/>
    </source>
</evidence>
<keyword evidence="2" id="KW-1133">Transmembrane helix</keyword>
<evidence type="ECO:0000256" key="3">
    <source>
        <dbReference type="SAM" id="SignalP"/>
    </source>
</evidence>
<dbReference type="InterPro" id="IPR024382">
    <property type="entry name" value="Vps3844_C"/>
</dbReference>
<protein>
    <recommendedName>
        <fullName evidence="4">Vacuolar sorting protein Vps3844 C-terminal domain-containing protein</fullName>
    </recommendedName>
</protein>
<keyword evidence="2" id="KW-0812">Transmembrane</keyword>
<dbReference type="HOGENOM" id="CLU_754738_0_0_1"/>
<keyword evidence="2" id="KW-0472">Membrane</keyword>
<dbReference type="Proteomes" id="UP000053647">
    <property type="component" value="Unassembled WGS sequence"/>
</dbReference>
<keyword evidence="6" id="KW-1185">Reference proteome</keyword>
<dbReference type="PANTHER" id="PTHR36853">
    <property type="entry name" value="EXPRESSED PROTEIN"/>
    <property type="match status" value="1"/>
</dbReference>
<keyword evidence="3" id="KW-0732">Signal</keyword>
<reference evidence="6" key="2">
    <citation type="submission" date="2015-01" db="EMBL/GenBank/DDBJ databases">
        <title>Evolutionary Origins and Diversification of the Mycorrhizal Mutualists.</title>
        <authorList>
            <consortium name="DOE Joint Genome Institute"/>
            <consortium name="Mycorrhizal Genomics Consortium"/>
            <person name="Kohler A."/>
            <person name="Kuo A."/>
            <person name="Nagy L.G."/>
            <person name="Floudas D."/>
            <person name="Copeland A."/>
            <person name="Barry K.W."/>
            <person name="Cichocki N."/>
            <person name="Veneault-Fourrey C."/>
            <person name="LaButti K."/>
            <person name="Lindquist E.A."/>
            <person name="Lipzen A."/>
            <person name="Lundell T."/>
            <person name="Morin E."/>
            <person name="Murat C."/>
            <person name="Riley R."/>
            <person name="Ohm R."/>
            <person name="Sun H."/>
            <person name="Tunlid A."/>
            <person name="Henrissat B."/>
            <person name="Grigoriev I.V."/>
            <person name="Hibbett D.S."/>
            <person name="Martin F."/>
        </authorList>
    </citation>
    <scope>NUCLEOTIDE SEQUENCE [LARGE SCALE GENOMIC DNA]</scope>
    <source>
        <strain evidence="6">ATCC 200175</strain>
    </source>
</reference>
<gene>
    <name evidence="5" type="ORF">PAXINDRAFT_137655</name>
</gene>
<dbReference type="Pfam" id="PF12955">
    <property type="entry name" value="Vps3844_C"/>
    <property type="match status" value="1"/>
</dbReference>